<feature type="domain" description="TonB-dependent receptor plug" evidence="10">
    <location>
        <begin position="154"/>
        <end position="239"/>
    </location>
</feature>
<dbReference type="Proteomes" id="UP000324133">
    <property type="component" value="Unassembled WGS sequence"/>
</dbReference>
<gene>
    <name evidence="12" type="ORF">FOA19_07930</name>
</gene>
<evidence type="ECO:0000256" key="1">
    <source>
        <dbReference type="ARBA" id="ARBA00004571"/>
    </source>
</evidence>
<evidence type="ECO:0000256" key="3">
    <source>
        <dbReference type="ARBA" id="ARBA00022452"/>
    </source>
</evidence>
<dbReference type="SUPFAM" id="SSF49464">
    <property type="entry name" value="Carboxypeptidase regulatory domain-like"/>
    <property type="match status" value="1"/>
</dbReference>
<evidence type="ECO:0000256" key="7">
    <source>
        <dbReference type="PROSITE-ProRule" id="PRU01360"/>
    </source>
</evidence>
<dbReference type="PANTHER" id="PTHR40980:SF4">
    <property type="entry name" value="TONB-DEPENDENT RECEPTOR-LIKE BETA-BARREL DOMAIN-CONTAINING PROTEIN"/>
    <property type="match status" value="1"/>
</dbReference>
<dbReference type="EMBL" id="VKKY01000001">
    <property type="protein sequence ID" value="KAA3440568.1"/>
    <property type="molecule type" value="Genomic_DNA"/>
</dbReference>
<dbReference type="PROSITE" id="PS52016">
    <property type="entry name" value="TONB_DEPENDENT_REC_3"/>
    <property type="match status" value="1"/>
</dbReference>
<evidence type="ECO:0000259" key="11">
    <source>
        <dbReference type="Pfam" id="PF14905"/>
    </source>
</evidence>
<dbReference type="SUPFAM" id="SSF56935">
    <property type="entry name" value="Porins"/>
    <property type="match status" value="1"/>
</dbReference>
<dbReference type="InterPro" id="IPR039426">
    <property type="entry name" value="TonB-dep_rcpt-like"/>
</dbReference>
<dbReference type="PANTHER" id="PTHR40980">
    <property type="entry name" value="PLUG DOMAIN-CONTAINING PROTEIN"/>
    <property type="match status" value="1"/>
</dbReference>
<protein>
    <submittedName>
        <fullName evidence="12">TonB-dependent receptor</fullName>
    </submittedName>
</protein>
<name>A0A5B6TVH1_9BACT</name>
<evidence type="ECO:0000256" key="4">
    <source>
        <dbReference type="ARBA" id="ARBA00022692"/>
    </source>
</evidence>
<dbReference type="Gene3D" id="2.170.130.10">
    <property type="entry name" value="TonB-dependent receptor, plug domain"/>
    <property type="match status" value="1"/>
</dbReference>
<dbReference type="RefSeq" id="WP_149090199.1">
    <property type="nucleotide sequence ID" value="NZ_VKKY01000001.1"/>
</dbReference>
<feature type="compositionally biased region" description="Basic and acidic residues" evidence="8">
    <location>
        <begin position="802"/>
        <end position="811"/>
    </location>
</feature>
<proteinExistence type="inferred from homology"/>
<keyword evidence="5 7" id="KW-0472">Membrane</keyword>
<keyword evidence="4 7" id="KW-0812">Transmembrane</keyword>
<sequence length="811" mass="89300">MKKRALFLLGLLCLCLNCTVTGWAQNAVPSLPNAPAKGTGKISGVLVDSVSGKPVEYATVALLRKDSNVSVDGTLTDDRGRFTFSKVPAGVYQLTFSFIGYQAKSIHGVSVTEKEVEVGRVALSPAVNKLQEVTVVGQKPLVEDKVDRLVYNADQDITNTGGNAADVLKKVPSLSVDVDGNVQLRGSANVRVLINNKASTIMATSLADALKQIPAEMIKSVEVITSPSAKYDAEGTAGIINIITKKNAVPGLNGSAGFTVGTQNSSAFTNLSARRGKMGLNLNLGSFKYSVPKGYGMYRREVAEGGDIITLQTGDGRVHGGGGSFQLGLDYDLDSLNLFSVGLQMNTGRYQGSSAQETTTDQPGALPYIRNTSDFQFIPLGTDVNLDYTHIFKPQQELTLLAQFSQSNHDNFVNQDRFNSEDQLFYLQRNTNQNSNREFTFQADYAHPLTDKATLETGLKTILRRADSDAQYDIRYPLENQAAPEENMFQYQQDVVAGYLSYGLTMGKYNLKAGTRYEQTRIKGDFTSTNTFLEETYGNLIPNGTLSRTLKENHTLKASYTQRIQRPHIFLLNPYRDNRDPKSVFFGNPRLDPELTHLYELGYSTFFKTSSVTTALYLRKIDNAIQQVTLGIDQGVAQNTFENAGKLLSYGLNVSGSTKLVPALSLNGNLNVYYNRLQGLGTQNTGWQYNLNVTTGYELGKGLSTQFTGGFNSPRVTLQGRALSWQYYNFAVKKELFNKKGSVSVGVNNPFTRSINYGTETRTATFTQTNENRNFNRSVRLRFDYKFGQQGAGKSARKKKAIRNDDVKQGE</sequence>
<reference evidence="12 13" key="1">
    <citation type="submission" date="2019-07" db="EMBL/GenBank/DDBJ databases">
        <title>Rufibacter sp. nov., isolated from lake sediment.</title>
        <authorList>
            <person name="Qu J.-H."/>
        </authorList>
    </citation>
    <scope>NUCLEOTIDE SEQUENCE [LARGE SCALE GENOMIC DNA]</scope>
    <source>
        <strain evidence="12 13">NBS58-1</strain>
    </source>
</reference>
<keyword evidence="2 7" id="KW-0813">Transport</keyword>
<dbReference type="Gene3D" id="2.60.40.1120">
    <property type="entry name" value="Carboxypeptidase-like, regulatory domain"/>
    <property type="match status" value="1"/>
</dbReference>
<accession>A0A5B6TVH1</accession>
<comment type="subcellular location">
    <subcellularLocation>
        <location evidence="1 7">Cell outer membrane</location>
        <topology evidence="1 7">Multi-pass membrane protein</topology>
    </subcellularLocation>
</comment>
<evidence type="ECO:0000313" key="12">
    <source>
        <dbReference type="EMBL" id="KAA3440568.1"/>
    </source>
</evidence>
<keyword evidence="12" id="KW-0675">Receptor</keyword>
<dbReference type="OrthoDB" id="905812at2"/>
<dbReference type="InterPro" id="IPR041700">
    <property type="entry name" value="OMP_b-brl_3"/>
</dbReference>
<comment type="caution">
    <text evidence="12">The sequence shown here is derived from an EMBL/GenBank/DDBJ whole genome shotgun (WGS) entry which is preliminary data.</text>
</comment>
<evidence type="ECO:0000313" key="13">
    <source>
        <dbReference type="Proteomes" id="UP000324133"/>
    </source>
</evidence>
<dbReference type="AlphaFoldDB" id="A0A5B6TVH1"/>
<feature type="domain" description="Outer membrane protein beta-barrel" evidence="11">
    <location>
        <begin position="393"/>
        <end position="785"/>
    </location>
</feature>
<dbReference type="Pfam" id="PF07715">
    <property type="entry name" value="Plug"/>
    <property type="match status" value="1"/>
</dbReference>
<keyword evidence="13" id="KW-1185">Reference proteome</keyword>
<dbReference type="InterPro" id="IPR036942">
    <property type="entry name" value="Beta-barrel_TonB_sf"/>
</dbReference>
<evidence type="ECO:0000256" key="8">
    <source>
        <dbReference type="SAM" id="MobiDB-lite"/>
    </source>
</evidence>
<feature type="region of interest" description="Disordered" evidence="8">
    <location>
        <begin position="790"/>
        <end position="811"/>
    </location>
</feature>
<comment type="similarity">
    <text evidence="7">Belongs to the TonB-dependent receptor family.</text>
</comment>
<keyword evidence="9" id="KW-0732">Signal</keyword>
<evidence type="ECO:0000256" key="5">
    <source>
        <dbReference type="ARBA" id="ARBA00023136"/>
    </source>
</evidence>
<keyword evidence="3 7" id="KW-1134">Transmembrane beta strand</keyword>
<feature type="signal peptide" evidence="9">
    <location>
        <begin position="1"/>
        <end position="24"/>
    </location>
</feature>
<evidence type="ECO:0000256" key="9">
    <source>
        <dbReference type="SAM" id="SignalP"/>
    </source>
</evidence>
<keyword evidence="6 7" id="KW-0998">Cell outer membrane</keyword>
<feature type="chain" id="PRO_5022810198" evidence="9">
    <location>
        <begin position="25"/>
        <end position="811"/>
    </location>
</feature>
<dbReference type="GO" id="GO:0009279">
    <property type="term" value="C:cell outer membrane"/>
    <property type="evidence" value="ECO:0007669"/>
    <property type="project" value="UniProtKB-SubCell"/>
</dbReference>
<dbReference type="Gene3D" id="2.40.170.20">
    <property type="entry name" value="TonB-dependent receptor, beta-barrel domain"/>
    <property type="match status" value="1"/>
</dbReference>
<evidence type="ECO:0000259" key="10">
    <source>
        <dbReference type="Pfam" id="PF07715"/>
    </source>
</evidence>
<dbReference type="InterPro" id="IPR008969">
    <property type="entry name" value="CarboxyPept-like_regulatory"/>
</dbReference>
<dbReference type="InterPro" id="IPR012910">
    <property type="entry name" value="Plug_dom"/>
</dbReference>
<dbReference type="InterPro" id="IPR037066">
    <property type="entry name" value="Plug_dom_sf"/>
</dbReference>
<evidence type="ECO:0000256" key="6">
    <source>
        <dbReference type="ARBA" id="ARBA00023237"/>
    </source>
</evidence>
<organism evidence="12 13">
    <name type="scientific">Rufibacter hautae</name>
    <dbReference type="NCBI Taxonomy" id="2595005"/>
    <lineage>
        <taxon>Bacteria</taxon>
        <taxon>Pseudomonadati</taxon>
        <taxon>Bacteroidota</taxon>
        <taxon>Cytophagia</taxon>
        <taxon>Cytophagales</taxon>
        <taxon>Hymenobacteraceae</taxon>
        <taxon>Rufibacter</taxon>
    </lineage>
</organism>
<dbReference type="Pfam" id="PF13620">
    <property type="entry name" value="CarboxypepD_reg"/>
    <property type="match status" value="1"/>
</dbReference>
<evidence type="ECO:0000256" key="2">
    <source>
        <dbReference type="ARBA" id="ARBA00022448"/>
    </source>
</evidence>
<dbReference type="Pfam" id="PF14905">
    <property type="entry name" value="OMP_b-brl_3"/>
    <property type="match status" value="1"/>
</dbReference>